<dbReference type="FunFam" id="2.40.50.1070:FF:000003">
    <property type="entry name" value="23S rRNA (Uracil-5-)-methyltransferase RumA"/>
    <property type="match status" value="1"/>
</dbReference>
<dbReference type="NCBIfam" id="TIGR00479">
    <property type="entry name" value="rumA"/>
    <property type="match status" value="1"/>
</dbReference>
<dbReference type="EMBL" id="DVND01000103">
    <property type="protein sequence ID" value="HIU48474.1"/>
    <property type="molecule type" value="Genomic_DNA"/>
</dbReference>
<dbReference type="PROSITE" id="PS50926">
    <property type="entry name" value="TRAM"/>
    <property type="match status" value="1"/>
</dbReference>
<feature type="binding site" evidence="4">
    <location>
        <position position="382"/>
    </location>
    <ligand>
        <name>S-adenosyl-L-methionine</name>
        <dbReference type="ChEBI" id="CHEBI:59789"/>
    </ligand>
</feature>
<dbReference type="Gene3D" id="2.40.50.140">
    <property type="entry name" value="Nucleic acid-binding proteins"/>
    <property type="match status" value="1"/>
</dbReference>
<dbReference type="SUPFAM" id="SSF53335">
    <property type="entry name" value="S-adenosyl-L-methionine-dependent methyltransferases"/>
    <property type="match status" value="1"/>
</dbReference>
<dbReference type="GO" id="GO:0070041">
    <property type="term" value="F:rRNA (uridine-C5-)-methyltransferase activity"/>
    <property type="evidence" value="ECO:0007669"/>
    <property type="project" value="TreeGrafter"/>
</dbReference>
<dbReference type="PROSITE" id="PS01230">
    <property type="entry name" value="TRMA_1"/>
    <property type="match status" value="1"/>
</dbReference>
<dbReference type="InterPro" id="IPR030391">
    <property type="entry name" value="MeTrfase_TrmA_CS"/>
</dbReference>
<evidence type="ECO:0000256" key="1">
    <source>
        <dbReference type="ARBA" id="ARBA00022603"/>
    </source>
</evidence>
<feature type="binding site" evidence="4">
    <location>
        <position position="284"/>
    </location>
    <ligand>
        <name>S-adenosyl-L-methionine</name>
        <dbReference type="ChEBI" id="CHEBI:59789"/>
    </ligand>
</feature>
<dbReference type="FunFam" id="2.40.50.140:FF:000097">
    <property type="entry name" value="23S rRNA (uracil(1939)-C(5))-methyltransferase RlmD"/>
    <property type="match status" value="1"/>
</dbReference>
<keyword evidence="1 4" id="KW-0489">Methyltransferase</keyword>
<dbReference type="CDD" id="cd02440">
    <property type="entry name" value="AdoMet_MTases"/>
    <property type="match status" value="1"/>
</dbReference>
<feature type="active site" evidence="5">
    <location>
        <position position="409"/>
    </location>
</feature>
<dbReference type="Gene3D" id="2.40.50.1070">
    <property type="match status" value="1"/>
</dbReference>
<name>A0A9D1LUY3_9FIRM</name>
<keyword evidence="2 4" id="KW-0808">Transferase</keyword>
<reference evidence="7" key="1">
    <citation type="submission" date="2020-10" db="EMBL/GenBank/DDBJ databases">
        <authorList>
            <person name="Gilroy R."/>
        </authorList>
    </citation>
    <scope>NUCLEOTIDE SEQUENCE</scope>
    <source>
        <strain evidence="7">ChiSjej4B22-9803</strain>
    </source>
</reference>
<dbReference type="SUPFAM" id="SSF50249">
    <property type="entry name" value="Nucleic acid-binding proteins"/>
    <property type="match status" value="1"/>
</dbReference>
<accession>A0A9D1LUY3</accession>
<dbReference type="PANTHER" id="PTHR11061:SF30">
    <property type="entry name" value="TRNA (URACIL(54)-C(5))-METHYLTRANSFERASE"/>
    <property type="match status" value="1"/>
</dbReference>
<evidence type="ECO:0000259" key="6">
    <source>
        <dbReference type="PROSITE" id="PS50926"/>
    </source>
</evidence>
<dbReference type="Pfam" id="PF05958">
    <property type="entry name" value="tRNA_U5-meth_tr"/>
    <property type="match status" value="1"/>
</dbReference>
<dbReference type="PANTHER" id="PTHR11061">
    <property type="entry name" value="RNA M5U METHYLTRANSFERASE"/>
    <property type="match status" value="1"/>
</dbReference>
<comment type="caution">
    <text evidence="7">The sequence shown here is derived from an EMBL/GenBank/DDBJ whole genome shotgun (WGS) entry which is preliminary data.</text>
</comment>
<protein>
    <submittedName>
        <fullName evidence="7">23S rRNA (Uracil(1939)-C(5))-methyltransferase RlmD</fullName>
        <ecNumber evidence="7">2.1.1.190</ecNumber>
    </submittedName>
</protein>
<evidence type="ECO:0000313" key="8">
    <source>
        <dbReference type="Proteomes" id="UP000824111"/>
    </source>
</evidence>
<gene>
    <name evidence="7" type="primary">rlmD</name>
    <name evidence="7" type="ORF">IAB04_03860</name>
</gene>
<reference evidence="7" key="2">
    <citation type="journal article" date="2021" name="PeerJ">
        <title>Extensive microbial diversity within the chicken gut microbiome revealed by metagenomics and culture.</title>
        <authorList>
            <person name="Gilroy R."/>
            <person name="Ravi A."/>
            <person name="Getino M."/>
            <person name="Pursley I."/>
            <person name="Horton D.L."/>
            <person name="Alikhan N.F."/>
            <person name="Baker D."/>
            <person name="Gharbi K."/>
            <person name="Hall N."/>
            <person name="Watson M."/>
            <person name="Adriaenssens E.M."/>
            <person name="Foster-Nyarko E."/>
            <person name="Jarju S."/>
            <person name="Secka A."/>
            <person name="Antonio M."/>
            <person name="Oren A."/>
            <person name="Chaudhuri R.R."/>
            <person name="La Ragione R."/>
            <person name="Hildebrand F."/>
            <person name="Pallen M.J."/>
        </authorList>
    </citation>
    <scope>NUCLEOTIDE SEQUENCE</scope>
    <source>
        <strain evidence="7">ChiSjej4B22-9803</strain>
    </source>
</reference>
<dbReference type="Pfam" id="PF01938">
    <property type="entry name" value="TRAM"/>
    <property type="match status" value="1"/>
</dbReference>
<dbReference type="InterPro" id="IPR030390">
    <property type="entry name" value="MeTrfase_TrmA_AS"/>
</dbReference>
<dbReference type="InterPro" id="IPR012340">
    <property type="entry name" value="NA-bd_OB-fold"/>
</dbReference>
<dbReference type="PROSITE" id="PS01231">
    <property type="entry name" value="TRMA_2"/>
    <property type="match status" value="1"/>
</dbReference>
<dbReference type="EC" id="2.1.1.190" evidence="7"/>
<feature type="binding site" evidence="4">
    <location>
        <position position="313"/>
    </location>
    <ligand>
        <name>S-adenosyl-L-methionine</name>
        <dbReference type="ChEBI" id="CHEBI:59789"/>
    </ligand>
</feature>
<keyword evidence="3 4" id="KW-0949">S-adenosyl-L-methionine</keyword>
<dbReference type="InterPro" id="IPR002792">
    <property type="entry name" value="TRAM_dom"/>
</dbReference>
<comment type="similarity">
    <text evidence="4">Belongs to the class I-like SAM-binding methyltransferase superfamily. RNA M5U methyltransferase family.</text>
</comment>
<dbReference type="Gene3D" id="3.40.50.150">
    <property type="entry name" value="Vaccinia Virus protein VP39"/>
    <property type="match status" value="1"/>
</dbReference>
<dbReference type="AlphaFoldDB" id="A0A9D1LUY3"/>
<feature type="domain" description="TRAM" evidence="6">
    <location>
        <begin position="3"/>
        <end position="61"/>
    </location>
</feature>
<dbReference type="InterPro" id="IPR010280">
    <property type="entry name" value="U5_MeTrfase_fam"/>
</dbReference>
<evidence type="ECO:0000313" key="7">
    <source>
        <dbReference type="EMBL" id="HIU48474.1"/>
    </source>
</evidence>
<evidence type="ECO:0000256" key="3">
    <source>
        <dbReference type="ARBA" id="ARBA00022691"/>
    </source>
</evidence>
<dbReference type="PROSITE" id="PS51687">
    <property type="entry name" value="SAM_MT_RNA_M5U"/>
    <property type="match status" value="1"/>
</dbReference>
<proteinExistence type="inferred from homology"/>
<feature type="active site" description="Nucleophile" evidence="4">
    <location>
        <position position="409"/>
    </location>
</feature>
<organism evidence="7 8">
    <name type="scientific">Candidatus Avimonoglobus intestinipullorum</name>
    <dbReference type="NCBI Taxonomy" id="2840699"/>
    <lineage>
        <taxon>Bacteria</taxon>
        <taxon>Bacillati</taxon>
        <taxon>Bacillota</taxon>
        <taxon>Clostridia</taxon>
        <taxon>Eubacteriales</taxon>
        <taxon>Candidatus Avimonoglobus</taxon>
    </lineage>
</organism>
<dbReference type="GO" id="GO:0070475">
    <property type="term" value="P:rRNA base methylation"/>
    <property type="evidence" value="ECO:0007669"/>
    <property type="project" value="TreeGrafter"/>
</dbReference>
<evidence type="ECO:0000256" key="2">
    <source>
        <dbReference type="ARBA" id="ARBA00022679"/>
    </source>
</evidence>
<feature type="binding site" evidence="4">
    <location>
        <position position="334"/>
    </location>
    <ligand>
        <name>S-adenosyl-L-methionine</name>
        <dbReference type="ChEBI" id="CHEBI:59789"/>
    </ligand>
</feature>
<sequence>MIPVEKNKEYTVRIETVSSEGDGVGRIDGFTVFVPYAAPGDLARILIVKCKAHYAYGKLIELLEPSAQRQEPACEKFGVCGGCRLMHLQYGAQLELKKQAISDALQKIGGVEVGRIELYGMDHPFRYRNKMIFPVGKNRQGETVCGFYRERSHDIVALEGCLLGGEYACSVLAAVKRYMRESGVPPYDEGTHTGCIRRVFMRTARKTGEMMVVVSAAEAPQNPEELVRCIRAASGDITSIILNMHDKRSNAVLGAENKVLYGSPVIRDQLCGLWFEISPHSFFQVNPVQTERLYETAMEYAGLSPADTVLDIYCGIGTISLLAAKRCKEVIGVEIVPQAIADAEQNAARNGIGNARFYASDAQKLVPKLLEGGVRPDVVLLDPPRKGSDEQTLAAVVQSGAGRIVYVSCNPATLARDVRFLTGQGYVLERVAGVDMFPWTTHVETVVLMSRICSGYENL</sequence>
<dbReference type="Proteomes" id="UP000824111">
    <property type="component" value="Unassembled WGS sequence"/>
</dbReference>
<evidence type="ECO:0000256" key="5">
    <source>
        <dbReference type="PROSITE-ProRule" id="PRU10015"/>
    </source>
</evidence>
<dbReference type="InterPro" id="IPR029063">
    <property type="entry name" value="SAM-dependent_MTases_sf"/>
</dbReference>
<dbReference type="FunFam" id="3.40.50.150:FF:000009">
    <property type="entry name" value="23S rRNA (Uracil(1939)-C(5))-methyltransferase RlmD"/>
    <property type="match status" value="1"/>
</dbReference>
<evidence type="ECO:0000256" key="4">
    <source>
        <dbReference type="PROSITE-ProRule" id="PRU01024"/>
    </source>
</evidence>